<reference evidence="1" key="1">
    <citation type="journal article" date="2023" name="G3 (Bethesda)">
        <title>A reference genome for the long-term kleptoplast-retaining sea slug Elysia crispata morphotype clarki.</title>
        <authorList>
            <person name="Eastman K.E."/>
            <person name="Pendleton A.L."/>
            <person name="Shaikh M.A."/>
            <person name="Suttiyut T."/>
            <person name="Ogas R."/>
            <person name="Tomko P."/>
            <person name="Gavelis G."/>
            <person name="Widhalm J.R."/>
            <person name="Wisecaver J.H."/>
        </authorList>
    </citation>
    <scope>NUCLEOTIDE SEQUENCE</scope>
    <source>
        <strain evidence="1">ECLA1</strain>
    </source>
</reference>
<evidence type="ECO:0000313" key="2">
    <source>
        <dbReference type="Proteomes" id="UP001283361"/>
    </source>
</evidence>
<accession>A0AAE0ZMX5</accession>
<organism evidence="1 2">
    <name type="scientific">Elysia crispata</name>
    <name type="common">lettuce slug</name>
    <dbReference type="NCBI Taxonomy" id="231223"/>
    <lineage>
        <taxon>Eukaryota</taxon>
        <taxon>Metazoa</taxon>
        <taxon>Spiralia</taxon>
        <taxon>Lophotrochozoa</taxon>
        <taxon>Mollusca</taxon>
        <taxon>Gastropoda</taxon>
        <taxon>Heterobranchia</taxon>
        <taxon>Euthyneura</taxon>
        <taxon>Panpulmonata</taxon>
        <taxon>Sacoglossa</taxon>
        <taxon>Placobranchoidea</taxon>
        <taxon>Plakobranchidae</taxon>
        <taxon>Elysia</taxon>
    </lineage>
</organism>
<proteinExistence type="predicted"/>
<keyword evidence="2" id="KW-1185">Reference proteome</keyword>
<dbReference type="EMBL" id="JAWDGP010003738">
    <property type="protein sequence ID" value="KAK3771447.1"/>
    <property type="molecule type" value="Genomic_DNA"/>
</dbReference>
<comment type="caution">
    <text evidence="1">The sequence shown here is derived from an EMBL/GenBank/DDBJ whole genome shotgun (WGS) entry which is preliminary data.</text>
</comment>
<dbReference type="Proteomes" id="UP001283361">
    <property type="component" value="Unassembled WGS sequence"/>
</dbReference>
<evidence type="ECO:0000313" key="1">
    <source>
        <dbReference type="EMBL" id="KAK3771447.1"/>
    </source>
</evidence>
<protein>
    <submittedName>
        <fullName evidence="1">Uncharacterized protein</fullName>
    </submittedName>
</protein>
<sequence length="86" mass="9337">MDFYVSQTDLSPLCKYCMYSRRQNSLMLFLGGLMVALAVDEVSLQKGSGLERSWLGGHSSKAVGIELNLAMAVGHYPGNPTPLNSL</sequence>
<dbReference type="AlphaFoldDB" id="A0AAE0ZMX5"/>
<name>A0AAE0ZMX5_9GAST</name>
<gene>
    <name evidence="1" type="ORF">RRG08_011382</name>
</gene>